<proteinExistence type="predicted"/>
<accession>A0ABU3GXG8</accession>
<name>A0ABU3GXG8_9SPHI</name>
<sequence length="205" mass="24258">MFDQQNVIKEINKSCSIYFDNSTFILQPSKANRFNIAGSYTSKAVNRNKNSNEEINVIKWFKDFWLFVDVRFEASGIDIPNTFISISVFQGEEKDERKFQLFRAEWDNFEDNIFHPQPHWHIYADQNLENSFEEMIELLEGQDGFADFLNEERSKGIDLKNMHFAMNGLWSTKGSHIHKIDREEIMLNWFQGVLSHIRIQLEHVA</sequence>
<evidence type="ECO:0000313" key="1">
    <source>
        <dbReference type="EMBL" id="MDT3404291.1"/>
    </source>
</evidence>
<keyword evidence="2" id="KW-1185">Reference proteome</keyword>
<dbReference type="RefSeq" id="WP_311951622.1">
    <property type="nucleotide sequence ID" value="NZ_JAVLVU010000001.1"/>
</dbReference>
<protein>
    <submittedName>
        <fullName evidence="1">Uncharacterized protein</fullName>
    </submittedName>
</protein>
<reference evidence="2" key="1">
    <citation type="submission" date="2023-07" db="EMBL/GenBank/DDBJ databases">
        <title>Functional and genomic diversity of the sorghum phyllosphere microbiome.</title>
        <authorList>
            <person name="Shade A."/>
        </authorList>
    </citation>
    <scope>NUCLEOTIDE SEQUENCE [LARGE SCALE GENOMIC DNA]</scope>
    <source>
        <strain evidence="2">SORGH_AS_0422</strain>
    </source>
</reference>
<evidence type="ECO:0000313" key="2">
    <source>
        <dbReference type="Proteomes" id="UP001258315"/>
    </source>
</evidence>
<dbReference type="EMBL" id="JAVLVU010000001">
    <property type="protein sequence ID" value="MDT3404291.1"/>
    <property type="molecule type" value="Genomic_DNA"/>
</dbReference>
<gene>
    <name evidence="1" type="ORF">QE417_003363</name>
</gene>
<dbReference type="Proteomes" id="UP001258315">
    <property type="component" value="Unassembled WGS sequence"/>
</dbReference>
<comment type="caution">
    <text evidence="1">The sequence shown here is derived from an EMBL/GenBank/DDBJ whole genome shotgun (WGS) entry which is preliminary data.</text>
</comment>
<organism evidence="1 2">
    <name type="scientific">Mucilaginibacter terrae</name>
    <dbReference type="NCBI Taxonomy" id="1955052"/>
    <lineage>
        <taxon>Bacteria</taxon>
        <taxon>Pseudomonadati</taxon>
        <taxon>Bacteroidota</taxon>
        <taxon>Sphingobacteriia</taxon>
        <taxon>Sphingobacteriales</taxon>
        <taxon>Sphingobacteriaceae</taxon>
        <taxon>Mucilaginibacter</taxon>
    </lineage>
</organism>